<dbReference type="Proteomes" id="UP000502894">
    <property type="component" value="Chromosome"/>
</dbReference>
<reference evidence="1" key="1">
    <citation type="journal article" date="2020" name="Microbiol. Resour. Announc.">
        <title>Complete Genome Sequence of Novel Psychrotolerant Legionella Strain TUM19329, Isolated from Antarctic Lake Sediment.</title>
        <authorList>
            <person name="Shimada S."/>
            <person name="Nakai R."/>
            <person name="Aoki K."/>
            <person name="Shimoeda N."/>
            <person name="Ohno G."/>
            <person name="Miyazaki Y."/>
            <person name="Kudoh S."/>
            <person name="Imura S."/>
            <person name="Watanabe K."/>
            <person name="Ishii Y."/>
            <person name="Tateda K."/>
        </authorList>
    </citation>
    <scope>NUCLEOTIDE SEQUENCE [LARGE SCALE GENOMIC DNA]</scope>
    <source>
        <strain evidence="1">TUM19329</strain>
    </source>
</reference>
<protein>
    <submittedName>
        <fullName evidence="1">Uncharacterized protein</fullName>
    </submittedName>
</protein>
<dbReference type="AlphaFoldDB" id="A0A6F8T2W8"/>
<evidence type="ECO:0000313" key="2">
    <source>
        <dbReference type="Proteomes" id="UP000502894"/>
    </source>
</evidence>
<dbReference type="EMBL" id="AP022839">
    <property type="protein sequence ID" value="BCA94811.1"/>
    <property type="molecule type" value="Genomic_DNA"/>
</dbReference>
<accession>A0A6F8T2W8</accession>
<gene>
    <name evidence="1" type="ORF">TUM19329_11720</name>
</gene>
<keyword evidence="2" id="KW-1185">Reference proteome</keyword>
<dbReference type="RefSeq" id="WP_173236589.1">
    <property type="nucleotide sequence ID" value="NZ_AP022839.1"/>
</dbReference>
<sequence>MSRDKNEEPPLLSQEECDDLISSHSVNAMHAYRLSNKDAYNEEISSLAKACHTLITLHLYDPQRMITQMETAMCNARKDELGELDSKIMHLFNLRKQARADTFFGEQQIINLTTQIAIIEGYKSMPVKEIIQKIIYESFEQAINVHGTEMPVDFNLTHYEFHPTESSPSIDEGQQKYVF</sequence>
<evidence type="ECO:0000313" key="1">
    <source>
        <dbReference type="EMBL" id="BCA94811.1"/>
    </source>
</evidence>
<organism evidence="1 2">
    <name type="scientific">Legionella antarctica</name>
    <dbReference type="NCBI Taxonomy" id="2708020"/>
    <lineage>
        <taxon>Bacteria</taxon>
        <taxon>Pseudomonadati</taxon>
        <taxon>Pseudomonadota</taxon>
        <taxon>Gammaproteobacteria</taxon>
        <taxon>Legionellales</taxon>
        <taxon>Legionellaceae</taxon>
        <taxon>Legionella</taxon>
    </lineage>
</organism>
<name>A0A6F8T2W8_9GAMM</name>
<dbReference type="KEGG" id="lant:TUM19329_11720"/>
<proteinExistence type="predicted"/>